<feature type="domain" description="GLMA-like second" evidence="4">
    <location>
        <begin position="481"/>
        <end position="567"/>
    </location>
</feature>
<feature type="domain" description="Glycoside hydrolase 35 catalytic" evidence="3">
    <location>
        <begin position="12"/>
        <end position="208"/>
    </location>
</feature>
<dbReference type="InterPro" id="IPR031330">
    <property type="entry name" value="Gly_Hdrlase_35_cat"/>
</dbReference>
<dbReference type="Pfam" id="PF01301">
    <property type="entry name" value="Glyco_hydro_35"/>
    <property type="match status" value="1"/>
</dbReference>
<gene>
    <name evidence="5" type="ORF">ENN47_05115</name>
</gene>
<reference evidence="5" key="1">
    <citation type="journal article" date="2020" name="mSystems">
        <title>Genome- and Community-Level Interaction Insights into Carbon Utilization and Element Cycling Functions of Hydrothermarchaeota in Hydrothermal Sediment.</title>
        <authorList>
            <person name="Zhou Z."/>
            <person name="Liu Y."/>
            <person name="Xu W."/>
            <person name="Pan J."/>
            <person name="Luo Z.H."/>
            <person name="Li M."/>
        </authorList>
    </citation>
    <scope>NUCLEOTIDE SEQUENCE [LARGE SCALE GENOMIC DNA]</scope>
    <source>
        <strain evidence="5">SpSt-1179</strain>
    </source>
</reference>
<dbReference type="AlphaFoldDB" id="A0A7C1GQL7"/>
<dbReference type="InterPro" id="IPR013780">
    <property type="entry name" value="Glyco_hydro_b"/>
</dbReference>
<proteinExistence type="inferred from homology"/>
<organism evidence="5">
    <name type="scientific">Mesotoga infera</name>
    <dbReference type="NCBI Taxonomy" id="1236046"/>
    <lineage>
        <taxon>Bacteria</taxon>
        <taxon>Thermotogati</taxon>
        <taxon>Thermotogota</taxon>
        <taxon>Thermotogae</taxon>
        <taxon>Kosmotogales</taxon>
        <taxon>Kosmotogaceae</taxon>
        <taxon>Mesotoga</taxon>
    </lineage>
</organism>
<evidence type="ECO:0000256" key="1">
    <source>
        <dbReference type="ARBA" id="ARBA00009809"/>
    </source>
</evidence>
<dbReference type="Proteomes" id="UP000886198">
    <property type="component" value="Unassembled WGS sequence"/>
</dbReference>
<name>A0A7C1GQL7_9BACT</name>
<dbReference type="GO" id="GO:0005975">
    <property type="term" value="P:carbohydrate metabolic process"/>
    <property type="evidence" value="ECO:0007669"/>
    <property type="project" value="InterPro"/>
</dbReference>
<dbReference type="PRINTS" id="PR00742">
    <property type="entry name" value="GLHYDRLASE35"/>
</dbReference>
<dbReference type="Pfam" id="PF22369">
    <property type="entry name" value="GLMA_2nd"/>
    <property type="match status" value="1"/>
</dbReference>
<evidence type="ECO:0000259" key="4">
    <source>
        <dbReference type="Pfam" id="PF22369"/>
    </source>
</evidence>
<evidence type="ECO:0000256" key="2">
    <source>
        <dbReference type="RuleBase" id="RU003679"/>
    </source>
</evidence>
<dbReference type="Gene3D" id="2.60.40.1180">
    <property type="entry name" value="Golgi alpha-mannosidase II"/>
    <property type="match status" value="1"/>
</dbReference>
<dbReference type="PANTHER" id="PTHR23421">
    <property type="entry name" value="BETA-GALACTOSIDASE RELATED"/>
    <property type="match status" value="1"/>
</dbReference>
<dbReference type="Gene3D" id="3.20.20.80">
    <property type="entry name" value="Glycosidases"/>
    <property type="match status" value="1"/>
</dbReference>
<dbReference type="InterPro" id="IPR054746">
    <property type="entry name" value="GLMA-like_second"/>
</dbReference>
<comment type="caution">
    <text evidence="5">The sequence shown here is derived from an EMBL/GenBank/DDBJ whole genome shotgun (WGS) entry which is preliminary data.</text>
</comment>
<evidence type="ECO:0000259" key="3">
    <source>
        <dbReference type="Pfam" id="PF01301"/>
    </source>
</evidence>
<dbReference type="Gene3D" id="3.40.50.880">
    <property type="match status" value="1"/>
</dbReference>
<dbReference type="InterPro" id="IPR001944">
    <property type="entry name" value="Glycoside_Hdrlase_35"/>
</dbReference>
<accession>A0A7C1GQL7</accession>
<comment type="similarity">
    <text evidence="1 2">Belongs to the glycosyl hydrolase 35 family.</text>
</comment>
<protein>
    <submittedName>
        <fullName evidence="5">Beta-galactosidase</fullName>
    </submittedName>
</protein>
<dbReference type="CDD" id="cd03143">
    <property type="entry name" value="A4_beta-galactosidase_middle_domain"/>
    <property type="match status" value="1"/>
</dbReference>
<dbReference type="SUPFAM" id="SSF51445">
    <property type="entry name" value="(Trans)glycosidases"/>
    <property type="match status" value="1"/>
</dbReference>
<dbReference type="InterPro" id="IPR017853">
    <property type="entry name" value="GH"/>
</dbReference>
<dbReference type="EMBL" id="DSBT01000139">
    <property type="protein sequence ID" value="HDP77559.1"/>
    <property type="molecule type" value="Genomic_DNA"/>
</dbReference>
<dbReference type="GO" id="GO:0004553">
    <property type="term" value="F:hydrolase activity, hydrolyzing O-glycosyl compounds"/>
    <property type="evidence" value="ECO:0007669"/>
    <property type="project" value="InterPro"/>
</dbReference>
<sequence length="700" mass="79408">MMATVKIEDQKFKVDGKEISMYSGSVHYWRSKPEAWSGILDKVKDMGFNAITTYIPWEIHELQRGIFDFGEVEPSRDIDRFLTLCEEKGLYVAVRPGPQINSELTWFGFPERILEDPKLQAKNAKGGKVVLTQVPRPIPALAYHSEEFLAEVDLWYDAIFTILEKHQPPKGNLVAVQVDNEMGFFFNVNPYSTDYSDSSKALYRSFLKEKYNTVSELNKMYSSNYSGFDEIDPPGRFEGTRKEELRYYLDWIEYREFYLITSMENLGNRMKSRGIHVPLFHNYPHPLGPGGAKGAPTTPFNLPALEEKLGFVGFDIYSRKELYDHVKTIASYVSGCSRFPYIPEFIMGVWPWYIKPGDFTDEVFVTKEALMHGIKEFNRYMLVDRNKWLGSPINRKGVVKEDSYNAHKKVGTNLMKIRWNDFAKCDDVLLVVNRDYDRLEAATTLLPVVGDFLEPVFGFSEYPSSVIVSDEHLGFSRPIQQHKSTWFDAFYKALTEGGVVFSLGDTAQSVEALKKHKVLVISAFDYIGKKTADKLADYIETGGTVVLGPEIPKLDDTFSSESALSKLVSSSTGKPVLNSNGMEIGKKHACGKGSLIQIFELESISSGLIEILDSVQVFRIDKGKSVADLVLYKGKIRDEYILFVANPSEKKIEVDIPLPSVPESVTDIWEEKKEEISAGRLKTEVCAHDIRIFSWKAINA</sequence>
<dbReference type="InterPro" id="IPR029062">
    <property type="entry name" value="Class_I_gatase-like"/>
</dbReference>
<evidence type="ECO:0000313" key="5">
    <source>
        <dbReference type="EMBL" id="HDP77559.1"/>
    </source>
</evidence>